<dbReference type="Proteomes" id="UP001254075">
    <property type="component" value="Unassembled WGS sequence"/>
</dbReference>
<dbReference type="Gene3D" id="1.10.1660.10">
    <property type="match status" value="1"/>
</dbReference>
<comment type="caution">
    <text evidence="3">The sequence shown here is derived from an EMBL/GenBank/DDBJ whole genome shotgun (WGS) entry which is preliminary data.</text>
</comment>
<dbReference type="RefSeq" id="WP_024747892.1">
    <property type="nucleotide sequence ID" value="NZ_CP134159.1"/>
</dbReference>
<dbReference type="SMART" id="SM00422">
    <property type="entry name" value="HTH_MERR"/>
    <property type="match status" value="1"/>
</dbReference>
<dbReference type="SUPFAM" id="SSF46955">
    <property type="entry name" value="Putative DNA-binding domain"/>
    <property type="match status" value="1"/>
</dbReference>
<gene>
    <name evidence="3" type="ORF">RI532_02105</name>
</gene>
<dbReference type="GO" id="GO:0003677">
    <property type="term" value="F:DNA binding"/>
    <property type="evidence" value="ECO:0007669"/>
    <property type="project" value="UniProtKB-KW"/>
</dbReference>
<dbReference type="AlphaFoldDB" id="A0AAW8W3U3"/>
<evidence type="ECO:0000313" key="4">
    <source>
        <dbReference type="Proteomes" id="UP001254075"/>
    </source>
</evidence>
<sequence length="138" mass="15966">MTYSIHQVADLLGISTYRIRYYHDHGMLPYVKRDAHNNRIFDDSDIDWLRIIICLRATGMPVERICHYLDLVQEGDATIPERYQMMKAQQDRTLSEIQDLQDHLTTINCKVDGYAEILATGAPDKFAPRRPTQPTAQS</sequence>
<feature type="domain" description="HTH merR-type" evidence="2">
    <location>
        <begin position="2"/>
        <end position="71"/>
    </location>
</feature>
<evidence type="ECO:0000259" key="2">
    <source>
        <dbReference type="PROSITE" id="PS50937"/>
    </source>
</evidence>
<dbReference type="GO" id="GO:0003700">
    <property type="term" value="F:DNA-binding transcription factor activity"/>
    <property type="evidence" value="ECO:0007669"/>
    <property type="project" value="InterPro"/>
</dbReference>
<dbReference type="EMBL" id="JAVLAM010000001">
    <property type="protein sequence ID" value="MDT7013220.1"/>
    <property type="molecule type" value="Genomic_DNA"/>
</dbReference>
<reference evidence="3" key="1">
    <citation type="submission" date="2023-08" db="EMBL/GenBank/DDBJ databases">
        <authorList>
            <person name="Page C.A."/>
            <person name="Perez-Diaz I.M."/>
        </authorList>
    </citation>
    <scope>NUCLEOTIDE SEQUENCE</scope>
    <source>
        <strain evidence="3">3.8.38</strain>
    </source>
</reference>
<dbReference type="CDD" id="cd01109">
    <property type="entry name" value="HTH_YyaN"/>
    <property type="match status" value="1"/>
</dbReference>
<name>A0AAW8W3U3_9LACO</name>
<proteinExistence type="predicted"/>
<organism evidence="3 4">
    <name type="scientific">Levilactobacillus namurensis</name>
    <dbReference type="NCBI Taxonomy" id="380393"/>
    <lineage>
        <taxon>Bacteria</taxon>
        <taxon>Bacillati</taxon>
        <taxon>Bacillota</taxon>
        <taxon>Bacilli</taxon>
        <taxon>Lactobacillales</taxon>
        <taxon>Lactobacillaceae</taxon>
        <taxon>Levilactobacillus</taxon>
    </lineage>
</organism>
<dbReference type="PROSITE" id="PS50937">
    <property type="entry name" value="HTH_MERR_2"/>
    <property type="match status" value="1"/>
</dbReference>
<evidence type="ECO:0000256" key="1">
    <source>
        <dbReference type="ARBA" id="ARBA00023125"/>
    </source>
</evidence>
<protein>
    <submittedName>
        <fullName evidence="3">MerR family transcriptional regulator</fullName>
    </submittedName>
</protein>
<evidence type="ECO:0000313" key="3">
    <source>
        <dbReference type="EMBL" id="MDT7013220.1"/>
    </source>
</evidence>
<dbReference type="PANTHER" id="PTHR30204:SF82">
    <property type="entry name" value="TRANSCRIPTIONAL REGULATOR, MERR FAMILY"/>
    <property type="match status" value="1"/>
</dbReference>
<dbReference type="PANTHER" id="PTHR30204">
    <property type="entry name" value="REDOX-CYCLING DRUG-SENSING TRANSCRIPTIONAL ACTIVATOR SOXR"/>
    <property type="match status" value="1"/>
</dbReference>
<accession>A0AAW8W3U3</accession>
<dbReference type="Pfam" id="PF13411">
    <property type="entry name" value="MerR_1"/>
    <property type="match status" value="1"/>
</dbReference>
<dbReference type="InterPro" id="IPR000551">
    <property type="entry name" value="MerR-type_HTH_dom"/>
</dbReference>
<dbReference type="InterPro" id="IPR009061">
    <property type="entry name" value="DNA-bd_dom_put_sf"/>
</dbReference>
<keyword evidence="1" id="KW-0238">DNA-binding</keyword>
<dbReference type="InterPro" id="IPR047057">
    <property type="entry name" value="MerR_fam"/>
</dbReference>